<dbReference type="Proteomes" id="UP001396334">
    <property type="component" value="Unassembled WGS sequence"/>
</dbReference>
<dbReference type="Pfam" id="PF03106">
    <property type="entry name" value="WRKY"/>
    <property type="match status" value="1"/>
</dbReference>
<dbReference type="Gene3D" id="2.20.25.80">
    <property type="entry name" value="WRKY domain"/>
    <property type="match status" value="1"/>
</dbReference>
<keyword evidence="4" id="KW-0804">Transcription</keyword>
<accession>A0ABR2SFJ8</accession>
<gene>
    <name evidence="7" type="ORF">V6N11_003898</name>
</gene>
<proteinExistence type="predicted"/>
<evidence type="ECO:0000313" key="8">
    <source>
        <dbReference type="Proteomes" id="UP001396334"/>
    </source>
</evidence>
<dbReference type="SMART" id="SM00774">
    <property type="entry name" value="WRKY"/>
    <property type="match status" value="1"/>
</dbReference>
<name>A0ABR2SFJ8_9ROSI</name>
<dbReference type="InterPro" id="IPR003657">
    <property type="entry name" value="WRKY_dom"/>
</dbReference>
<dbReference type="EMBL" id="JBBPBN010000015">
    <property type="protein sequence ID" value="KAK9023692.1"/>
    <property type="molecule type" value="Genomic_DNA"/>
</dbReference>
<keyword evidence="8" id="KW-1185">Reference proteome</keyword>
<protein>
    <recommendedName>
        <fullName evidence="6">WRKY domain-containing protein</fullName>
    </recommendedName>
</protein>
<evidence type="ECO:0000256" key="5">
    <source>
        <dbReference type="ARBA" id="ARBA00023242"/>
    </source>
</evidence>
<evidence type="ECO:0000256" key="1">
    <source>
        <dbReference type="ARBA" id="ARBA00004123"/>
    </source>
</evidence>
<organism evidence="7 8">
    <name type="scientific">Hibiscus sabdariffa</name>
    <name type="common">roselle</name>
    <dbReference type="NCBI Taxonomy" id="183260"/>
    <lineage>
        <taxon>Eukaryota</taxon>
        <taxon>Viridiplantae</taxon>
        <taxon>Streptophyta</taxon>
        <taxon>Embryophyta</taxon>
        <taxon>Tracheophyta</taxon>
        <taxon>Spermatophyta</taxon>
        <taxon>Magnoliopsida</taxon>
        <taxon>eudicotyledons</taxon>
        <taxon>Gunneridae</taxon>
        <taxon>Pentapetalae</taxon>
        <taxon>rosids</taxon>
        <taxon>malvids</taxon>
        <taxon>Malvales</taxon>
        <taxon>Malvaceae</taxon>
        <taxon>Malvoideae</taxon>
        <taxon>Hibiscus</taxon>
    </lineage>
</organism>
<keyword evidence="2" id="KW-0805">Transcription regulation</keyword>
<dbReference type="InterPro" id="IPR036576">
    <property type="entry name" value="WRKY_dom_sf"/>
</dbReference>
<dbReference type="PROSITE" id="PS50811">
    <property type="entry name" value="WRKY"/>
    <property type="match status" value="1"/>
</dbReference>
<dbReference type="PANTHER" id="PTHR31221">
    <property type="entry name" value="WRKY TRANSCRIPTION FACTOR PROTEIN 1-RELATED"/>
    <property type="match status" value="1"/>
</dbReference>
<reference evidence="7 8" key="1">
    <citation type="journal article" date="2024" name="G3 (Bethesda)">
        <title>Genome assembly of Hibiscus sabdariffa L. provides insights into metabolisms of medicinal natural products.</title>
        <authorList>
            <person name="Kim T."/>
        </authorList>
    </citation>
    <scope>NUCLEOTIDE SEQUENCE [LARGE SCALE GENOMIC DNA]</scope>
    <source>
        <strain evidence="7">TK-2024</strain>
        <tissue evidence="7">Old leaves</tissue>
    </source>
</reference>
<dbReference type="InterPro" id="IPR044810">
    <property type="entry name" value="WRKY_plant"/>
</dbReference>
<comment type="subcellular location">
    <subcellularLocation>
        <location evidence="1">Nucleus</location>
    </subcellularLocation>
</comment>
<evidence type="ECO:0000256" key="4">
    <source>
        <dbReference type="ARBA" id="ARBA00023163"/>
    </source>
</evidence>
<evidence type="ECO:0000259" key="6">
    <source>
        <dbReference type="PROSITE" id="PS50811"/>
    </source>
</evidence>
<keyword evidence="5" id="KW-0539">Nucleus</keyword>
<evidence type="ECO:0000256" key="2">
    <source>
        <dbReference type="ARBA" id="ARBA00023015"/>
    </source>
</evidence>
<dbReference type="PANTHER" id="PTHR31221:SF112">
    <property type="entry name" value="WRKY TRANSCRIPTION FACTOR 50-RELATED"/>
    <property type="match status" value="1"/>
</dbReference>
<dbReference type="SUPFAM" id="SSF118290">
    <property type="entry name" value="WRKY DNA-binding domain"/>
    <property type="match status" value="1"/>
</dbReference>
<comment type="caution">
    <text evidence="7">The sequence shown here is derived from an EMBL/GenBank/DDBJ whole genome shotgun (WGS) entry which is preliminary data.</text>
</comment>
<evidence type="ECO:0000313" key="7">
    <source>
        <dbReference type="EMBL" id="KAK9023692.1"/>
    </source>
</evidence>
<feature type="domain" description="WRKY" evidence="6">
    <location>
        <begin position="78"/>
        <end position="143"/>
    </location>
</feature>
<sequence>MAISTHQLDFEDFLLLPHHPEITASSASLSPLNGASWGWEVPGNSASYMLQITNEGHEKTMEGEEGVGKFKIAFRTKSGIEVMDDGYKWRKYGKKKIKHNPNPRHYFRCARQGCKVKKRVERDGEDRHFVITTYEGKHNHGLRQINIPNA</sequence>
<evidence type="ECO:0000256" key="3">
    <source>
        <dbReference type="ARBA" id="ARBA00023125"/>
    </source>
</evidence>
<keyword evidence="3" id="KW-0238">DNA-binding</keyword>